<keyword evidence="1" id="KW-0813">Transport</keyword>
<sequence length="286" mass="31718">MRQFEAGGENEDVVAKAQREIESARGIMTENIERVLERRERIDLLVDKTAGLQSGPMEFRVRSRGLRRRMRWKNAKFTTGDGEQLRTLQVGNSMVNATYRLLLLAGGAETSAGLTKGAFQQLDVVSLLAPHTNIAVGLPKVEDLPRSIRHAYRFAFYGRLGVGFVDLPADYIGEPSELELAIYTALPYHGLRSAQSLSSFNSAALLPLRGIPLTLPLPMRTSYAPGHCVNPNRISKTPKHTSSIHDPNNREDLHETNSLVHRLITDVGALPARPGSWELQTCDRQS</sequence>
<gene>
    <name evidence="5" type="ORF">GSTUAT00005463001</name>
</gene>
<dbReference type="PROSITE" id="PS00417">
    <property type="entry name" value="SYNAPTOBREVIN"/>
    <property type="match status" value="1"/>
</dbReference>
<feature type="domain" description="V-SNARE coiled-coil homology" evidence="4">
    <location>
        <begin position="13"/>
        <end position="73"/>
    </location>
</feature>
<evidence type="ECO:0000256" key="3">
    <source>
        <dbReference type="SAM" id="MobiDB-lite"/>
    </source>
</evidence>
<dbReference type="PRINTS" id="PR00219">
    <property type="entry name" value="SYNAPTOBREVN"/>
</dbReference>
<evidence type="ECO:0000313" key="5">
    <source>
        <dbReference type="EMBL" id="CUS10382.1"/>
    </source>
</evidence>
<evidence type="ECO:0000256" key="2">
    <source>
        <dbReference type="PROSITE-ProRule" id="PRU00290"/>
    </source>
</evidence>
<accession>A0A292PRW5</accession>
<dbReference type="GO" id="GO:0015031">
    <property type="term" value="P:protein transport"/>
    <property type="evidence" value="ECO:0007669"/>
    <property type="project" value="UniProtKB-KW"/>
</dbReference>
<dbReference type="PANTHER" id="PTHR21136:SF168">
    <property type="entry name" value="VESICLE-ASSOCIATED MEMBRANE PROTEIN 9"/>
    <property type="match status" value="1"/>
</dbReference>
<evidence type="ECO:0000256" key="1">
    <source>
        <dbReference type="ARBA" id="ARBA00022927"/>
    </source>
</evidence>
<dbReference type="InterPro" id="IPR051097">
    <property type="entry name" value="Synaptobrevin-like_transport"/>
</dbReference>
<dbReference type="Proteomes" id="UP001412239">
    <property type="component" value="Unassembled WGS sequence"/>
</dbReference>
<dbReference type="CDD" id="cd15843">
    <property type="entry name" value="R-SNARE"/>
    <property type="match status" value="1"/>
</dbReference>
<dbReference type="AlphaFoldDB" id="A0A292PRW5"/>
<dbReference type="PROSITE" id="PS50892">
    <property type="entry name" value="V_SNARE"/>
    <property type="match status" value="1"/>
</dbReference>
<feature type="region of interest" description="Disordered" evidence="3">
    <location>
        <begin position="228"/>
        <end position="252"/>
    </location>
</feature>
<dbReference type="InterPro" id="IPR029061">
    <property type="entry name" value="THDP-binding"/>
</dbReference>
<dbReference type="SUPFAM" id="SSF58038">
    <property type="entry name" value="SNARE fusion complex"/>
    <property type="match status" value="1"/>
</dbReference>
<keyword evidence="6" id="KW-1185">Reference proteome</keyword>
<dbReference type="EMBL" id="LN891048">
    <property type="protein sequence ID" value="CUS10382.1"/>
    <property type="molecule type" value="Genomic_DNA"/>
</dbReference>
<dbReference type="InterPro" id="IPR001388">
    <property type="entry name" value="Synaptobrevin-like"/>
</dbReference>
<feature type="compositionally biased region" description="Polar residues" evidence="3">
    <location>
        <begin position="232"/>
        <end position="246"/>
    </location>
</feature>
<keyword evidence="1" id="KW-0653">Protein transport</keyword>
<dbReference type="SUPFAM" id="SSF52518">
    <property type="entry name" value="Thiamin diphosphate-binding fold (THDP-binding)"/>
    <property type="match status" value="1"/>
</dbReference>
<dbReference type="GO" id="GO:0016192">
    <property type="term" value="P:vesicle-mediated transport"/>
    <property type="evidence" value="ECO:0007669"/>
    <property type="project" value="InterPro"/>
</dbReference>
<dbReference type="Pfam" id="PF00957">
    <property type="entry name" value="Synaptobrevin"/>
    <property type="match status" value="1"/>
</dbReference>
<protein>
    <recommendedName>
        <fullName evidence="4">V-SNARE coiled-coil homology domain-containing protein</fullName>
    </recommendedName>
</protein>
<reference evidence="5" key="1">
    <citation type="submission" date="2015-10" db="EMBL/GenBank/DDBJ databases">
        <authorList>
            <person name="Regsiter A."/>
            <person name="william w."/>
        </authorList>
    </citation>
    <scope>NUCLEOTIDE SEQUENCE</scope>
    <source>
        <strain evidence="5">Montdore</strain>
    </source>
</reference>
<evidence type="ECO:0000259" key="4">
    <source>
        <dbReference type="PROSITE" id="PS50892"/>
    </source>
</evidence>
<dbReference type="Gene3D" id="1.20.5.110">
    <property type="match status" value="1"/>
</dbReference>
<dbReference type="Gene3D" id="3.40.50.970">
    <property type="match status" value="1"/>
</dbReference>
<dbReference type="PANTHER" id="PTHR21136">
    <property type="entry name" value="SNARE PROTEINS"/>
    <property type="match status" value="1"/>
</dbReference>
<dbReference type="GO" id="GO:0016020">
    <property type="term" value="C:membrane"/>
    <property type="evidence" value="ECO:0007669"/>
    <property type="project" value="InterPro"/>
</dbReference>
<evidence type="ECO:0000313" key="6">
    <source>
        <dbReference type="Proteomes" id="UP001412239"/>
    </source>
</evidence>
<organism evidence="5 6">
    <name type="scientific">Tuber aestivum</name>
    <name type="common">summer truffle</name>
    <dbReference type="NCBI Taxonomy" id="59557"/>
    <lineage>
        <taxon>Eukaryota</taxon>
        <taxon>Fungi</taxon>
        <taxon>Dikarya</taxon>
        <taxon>Ascomycota</taxon>
        <taxon>Pezizomycotina</taxon>
        <taxon>Pezizomycetes</taxon>
        <taxon>Pezizales</taxon>
        <taxon>Tuberaceae</taxon>
        <taxon>Tuber</taxon>
    </lineage>
</organism>
<proteinExistence type="predicted"/>
<name>A0A292PRW5_9PEZI</name>
<dbReference type="CDD" id="cd07035">
    <property type="entry name" value="TPP_PYR_POX_like"/>
    <property type="match status" value="1"/>
</dbReference>
<dbReference type="InterPro" id="IPR042855">
    <property type="entry name" value="V_SNARE_CC"/>
</dbReference>
<keyword evidence="2" id="KW-0175">Coiled coil</keyword>